<proteinExistence type="predicted"/>
<accession>A0A9P5S2K3</accession>
<name>A0A9P5S2K3_9FUNG</name>
<keyword evidence="2" id="KW-1185">Reference proteome</keyword>
<evidence type="ECO:0000313" key="1">
    <source>
        <dbReference type="EMBL" id="KAF9151138.1"/>
    </source>
</evidence>
<evidence type="ECO:0000313" key="2">
    <source>
        <dbReference type="Proteomes" id="UP000748756"/>
    </source>
</evidence>
<dbReference type="AlphaFoldDB" id="A0A9P5S2K3"/>
<gene>
    <name evidence="1" type="ORF">BG015_007030</name>
</gene>
<comment type="caution">
    <text evidence="1">The sequence shown here is derived from an EMBL/GenBank/DDBJ whole genome shotgun (WGS) entry which is preliminary data.</text>
</comment>
<dbReference type="Proteomes" id="UP000748756">
    <property type="component" value="Unassembled WGS sequence"/>
</dbReference>
<reference evidence="1" key="1">
    <citation type="journal article" date="2020" name="Fungal Divers.">
        <title>Resolving the Mortierellaceae phylogeny through synthesis of multi-gene phylogenetics and phylogenomics.</title>
        <authorList>
            <person name="Vandepol N."/>
            <person name="Liber J."/>
            <person name="Desiro A."/>
            <person name="Na H."/>
            <person name="Kennedy M."/>
            <person name="Barry K."/>
            <person name="Grigoriev I.V."/>
            <person name="Miller A.N."/>
            <person name="O'Donnell K."/>
            <person name="Stajich J.E."/>
            <person name="Bonito G."/>
        </authorList>
    </citation>
    <scope>NUCLEOTIDE SEQUENCE</scope>
    <source>
        <strain evidence="1">NRRL 6426</strain>
    </source>
</reference>
<protein>
    <submittedName>
        <fullName evidence="1">Uncharacterized protein</fullName>
    </submittedName>
</protein>
<organism evidence="1 2">
    <name type="scientific">Linnemannia schmuckeri</name>
    <dbReference type="NCBI Taxonomy" id="64567"/>
    <lineage>
        <taxon>Eukaryota</taxon>
        <taxon>Fungi</taxon>
        <taxon>Fungi incertae sedis</taxon>
        <taxon>Mucoromycota</taxon>
        <taxon>Mortierellomycotina</taxon>
        <taxon>Mortierellomycetes</taxon>
        <taxon>Mortierellales</taxon>
        <taxon>Mortierellaceae</taxon>
        <taxon>Linnemannia</taxon>
    </lineage>
</organism>
<sequence>MQRALPLQSLVLKITRFIQASLEDFLVVASNFHQIKLVDITSRFQLRGQMEFIIVDYDWKRLIDRVRTLGIKLDSVIVQFRPLGRACGYLLAFVGAHPCARDISTTIPRLFHRYLCESPHLRHLKVLRSILLLETMDYHRRGGYLEPKEENVQLLMSTKQLKEYDVEWSDDFPGI</sequence>
<dbReference type="EMBL" id="JAAAUQ010000349">
    <property type="protein sequence ID" value="KAF9151138.1"/>
    <property type="molecule type" value="Genomic_DNA"/>
</dbReference>